<dbReference type="PROSITE" id="PS51819">
    <property type="entry name" value="VOC"/>
    <property type="match status" value="1"/>
</dbReference>
<keyword evidence="2" id="KW-0456">Lyase</keyword>
<dbReference type="Gene3D" id="3.10.180.10">
    <property type="entry name" value="2,3-Dihydroxybiphenyl 1,2-Dioxygenase, domain 1"/>
    <property type="match status" value="1"/>
</dbReference>
<dbReference type="SUPFAM" id="SSF54593">
    <property type="entry name" value="Glyoxalase/Bleomycin resistance protein/Dihydroxybiphenyl dioxygenase"/>
    <property type="match status" value="1"/>
</dbReference>
<dbReference type="InterPro" id="IPR052164">
    <property type="entry name" value="Anthracycline_SecMetBiosynth"/>
</dbReference>
<accession>A0A4R6YV77</accession>
<dbReference type="PANTHER" id="PTHR33993">
    <property type="entry name" value="GLYOXALASE-RELATED"/>
    <property type="match status" value="1"/>
</dbReference>
<evidence type="ECO:0000313" key="3">
    <source>
        <dbReference type="Proteomes" id="UP000295293"/>
    </source>
</evidence>
<name>A0A4R6YV77_9GAMM</name>
<dbReference type="Proteomes" id="UP000295293">
    <property type="component" value="Unassembled WGS sequence"/>
</dbReference>
<dbReference type="EMBL" id="SNZH01000008">
    <property type="protein sequence ID" value="TDR42571.1"/>
    <property type="molecule type" value="Genomic_DNA"/>
</dbReference>
<organism evidence="2 3">
    <name type="scientific">Tahibacter aquaticus</name>
    <dbReference type="NCBI Taxonomy" id="520092"/>
    <lineage>
        <taxon>Bacteria</taxon>
        <taxon>Pseudomonadati</taxon>
        <taxon>Pseudomonadota</taxon>
        <taxon>Gammaproteobacteria</taxon>
        <taxon>Lysobacterales</taxon>
        <taxon>Rhodanobacteraceae</taxon>
        <taxon>Tahibacter</taxon>
    </lineage>
</organism>
<dbReference type="PANTHER" id="PTHR33993:SF5">
    <property type="entry name" value="GLYOXALASE"/>
    <property type="match status" value="1"/>
</dbReference>
<feature type="domain" description="VOC" evidence="1">
    <location>
        <begin position="6"/>
        <end position="124"/>
    </location>
</feature>
<protein>
    <submittedName>
        <fullName evidence="2">Putative enzyme related to lactoylglutathione lyase</fullName>
    </submittedName>
</protein>
<dbReference type="InterPro" id="IPR041581">
    <property type="entry name" value="Glyoxalase_6"/>
</dbReference>
<reference evidence="2 3" key="1">
    <citation type="submission" date="2019-03" db="EMBL/GenBank/DDBJ databases">
        <title>Genomic Encyclopedia of Type Strains, Phase IV (KMG-IV): sequencing the most valuable type-strain genomes for metagenomic binning, comparative biology and taxonomic classification.</title>
        <authorList>
            <person name="Goeker M."/>
        </authorList>
    </citation>
    <scope>NUCLEOTIDE SEQUENCE [LARGE SCALE GENOMIC DNA]</scope>
    <source>
        <strain evidence="2 3">DSM 21667</strain>
    </source>
</reference>
<dbReference type="InterPro" id="IPR029068">
    <property type="entry name" value="Glyas_Bleomycin-R_OHBP_Dase"/>
</dbReference>
<dbReference type="InterPro" id="IPR037523">
    <property type="entry name" value="VOC_core"/>
</dbReference>
<evidence type="ECO:0000259" key="1">
    <source>
        <dbReference type="PROSITE" id="PS51819"/>
    </source>
</evidence>
<dbReference type="AlphaFoldDB" id="A0A4R6YV77"/>
<gene>
    <name evidence="2" type="ORF">DFR29_108158</name>
</gene>
<comment type="caution">
    <text evidence="2">The sequence shown here is derived from an EMBL/GenBank/DDBJ whole genome shotgun (WGS) entry which is preliminary data.</text>
</comment>
<evidence type="ECO:0000313" key="2">
    <source>
        <dbReference type="EMBL" id="TDR42571.1"/>
    </source>
</evidence>
<dbReference type="GO" id="GO:0016829">
    <property type="term" value="F:lyase activity"/>
    <property type="evidence" value="ECO:0007669"/>
    <property type="project" value="UniProtKB-KW"/>
</dbReference>
<dbReference type="Pfam" id="PF18029">
    <property type="entry name" value="Glyoxalase_6"/>
    <property type="match status" value="1"/>
</dbReference>
<sequence>MKRVTGIGGIFIKAKDPDTLRDWYRRHLGLEIGEWGGVAFRWNDAGNPGGSGTTVWSVFADSSTYFAPSTAPFMVNYRVDDLHALLGALRSEGCAVEDKVDESEYGKFGWVVDPEGNKIELWQPPAGQ</sequence>
<dbReference type="OrthoDB" id="9799428at2"/>
<proteinExistence type="predicted"/>
<keyword evidence="3" id="KW-1185">Reference proteome</keyword>
<dbReference type="RefSeq" id="WP_133819391.1">
    <property type="nucleotide sequence ID" value="NZ_SNZH01000008.1"/>
</dbReference>